<gene>
    <name evidence="2" type="ORF">SISNIDRAFT_492129</name>
</gene>
<sequence>MPLAHPLPPSDDPAPAQPSQDPLPVLFLARETSDINILAINVSFVPPSPPLTQEIRMRSDGRPGAHSHSLDLFTLAAIPSNSKHPHNRPYAPRQRPRRIHRLDPAPYFTPDSATRVLSHKPPPPSTSVRQSKNVVA</sequence>
<dbReference type="EMBL" id="KV419618">
    <property type="protein sequence ID" value="KZS86272.1"/>
    <property type="molecule type" value="Genomic_DNA"/>
</dbReference>
<feature type="region of interest" description="Disordered" evidence="1">
    <location>
        <begin position="1"/>
        <end position="23"/>
    </location>
</feature>
<evidence type="ECO:0000256" key="1">
    <source>
        <dbReference type="SAM" id="MobiDB-lite"/>
    </source>
</evidence>
<organism evidence="2 3">
    <name type="scientific">Sistotremastrum niveocremeum HHB9708</name>
    <dbReference type="NCBI Taxonomy" id="1314777"/>
    <lineage>
        <taxon>Eukaryota</taxon>
        <taxon>Fungi</taxon>
        <taxon>Dikarya</taxon>
        <taxon>Basidiomycota</taxon>
        <taxon>Agaricomycotina</taxon>
        <taxon>Agaricomycetes</taxon>
        <taxon>Sistotremastrales</taxon>
        <taxon>Sistotremastraceae</taxon>
        <taxon>Sertulicium</taxon>
        <taxon>Sertulicium niveocremeum</taxon>
    </lineage>
</organism>
<evidence type="ECO:0000313" key="2">
    <source>
        <dbReference type="EMBL" id="KZS86272.1"/>
    </source>
</evidence>
<dbReference type="Proteomes" id="UP000076722">
    <property type="component" value="Unassembled WGS sequence"/>
</dbReference>
<proteinExistence type="predicted"/>
<dbReference type="AlphaFoldDB" id="A0A164M1V4"/>
<reference evidence="2 3" key="1">
    <citation type="journal article" date="2016" name="Mol. Biol. Evol.">
        <title>Comparative Genomics of Early-Diverging Mushroom-Forming Fungi Provides Insights into the Origins of Lignocellulose Decay Capabilities.</title>
        <authorList>
            <person name="Nagy L.G."/>
            <person name="Riley R."/>
            <person name="Tritt A."/>
            <person name="Adam C."/>
            <person name="Daum C."/>
            <person name="Floudas D."/>
            <person name="Sun H."/>
            <person name="Yadav J.S."/>
            <person name="Pangilinan J."/>
            <person name="Larsson K.H."/>
            <person name="Matsuura K."/>
            <person name="Barry K."/>
            <person name="Labutti K."/>
            <person name="Kuo R."/>
            <person name="Ohm R.A."/>
            <person name="Bhattacharya S.S."/>
            <person name="Shirouzu T."/>
            <person name="Yoshinaga Y."/>
            <person name="Martin F.M."/>
            <person name="Grigoriev I.V."/>
            <person name="Hibbett D.S."/>
        </authorList>
    </citation>
    <scope>NUCLEOTIDE SEQUENCE [LARGE SCALE GENOMIC DNA]</scope>
    <source>
        <strain evidence="2 3">HHB9708</strain>
    </source>
</reference>
<keyword evidence="3" id="KW-1185">Reference proteome</keyword>
<feature type="compositionally biased region" description="Polar residues" evidence="1">
    <location>
        <begin position="126"/>
        <end position="136"/>
    </location>
</feature>
<accession>A0A164M1V4</accession>
<feature type="compositionally biased region" description="Pro residues" evidence="1">
    <location>
        <begin position="1"/>
        <end position="16"/>
    </location>
</feature>
<protein>
    <submittedName>
        <fullName evidence="2">Uncharacterized protein</fullName>
    </submittedName>
</protein>
<feature type="region of interest" description="Disordered" evidence="1">
    <location>
        <begin position="78"/>
        <end position="136"/>
    </location>
</feature>
<evidence type="ECO:0000313" key="3">
    <source>
        <dbReference type="Proteomes" id="UP000076722"/>
    </source>
</evidence>
<name>A0A164M1V4_9AGAM</name>